<dbReference type="EMBL" id="QQTP01000002">
    <property type="protein sequence ID" value="RDJ28269.1"/>
    <property type="molecule type" value="Genomic_DNA"/>
</dbReference>
<dbReference type="PANTHER" id="PTHR33254">
    <property type="entry name" value="4-HYDROXY-4-METHYL-2-OXOGLUTARATE ALDOLASE 3-RELATED"/>
    <property type="match status" value="1"/>
</dbReference>
<dbReference type="Proteomes" id="UP000255207">
    <property type="component" value="Unassembled WGS sequence"/>
</dbReference>
<evidence type="ECO:0000256" key="3">
    <source>
        <dbReference type="ARBA" id="ARBA00029596"/>
    </source>
</evidence>
<feature type="binding site" evidence="5">
    <location>
        <position position="181"/>
    </location>
    <ligand>
        <name>Mg(2+)</name>
        <dbReference type="ChEBI" id="CHEBI:18420"/>
    </ligand>
</feature>
<feature type="binding site" evidence="5">
    <location>
        <begin position="158"/>
        <end position="161"/>
    </location>
    <ligand>
        <name>substrate</name>
    </ligand>
</feature>
<keyword evidence="5" id="KW-0479">Metal-binding</keyword>
<gene>
    <name evidence="7" type="ORF">DWE98_06725</name>
</gene>
<dbReference type="OrthoDB" id="9812532at2"/>
<dbReference type="InterPro" id="IPR036704">
    <property type="entry name" value="RraA/RraA-like_sf"/>
</dbReference>
<comment type="caution">
    <text evidence="7">The sequence shown here is derived from an EMBL/GenBank/DDBJ whole genome shotgun (WGS) entry which is preliminary data.</text>
</comment>
<evidence type="ECO:0000313" key="7">
    <source>
        <dbReference type="EMBL" id="RDJ28269.1"/>
    </source>
</evidence>
<organism evidence="7 8">
    <name type="scientific">Bosea caraganae</name>
    <dbReference type="NCBI Taxonomy" id="2763117"/>
    <lineage>
        <taxon>Bacteria</taxon>
        <taxon>Pseudomonadati</taxon>
        <taxon>Pseudomonadota</taxon>
        <taxon>Alphaproteobacteria</taxon>
        <taxon>Hyphomicrobiales</taxon>
        <taxon>Boseaceae</taxon>
        <taxon>Bosea</taxon>
    </lineage>
</organism>
<proteinExistence type="predicted"/>
<comment type="cofactor">
    <cofactor evidence="1">
        <name>a divalent metal cation</name>
        <dbReference type="ChEBI" id="CHEBI:60240"/>
    </cofactor>
</comment>
<evidence type="ECO:0000313" key="8">
    <source>
        <dbReference type="Proteomes" id="UP000255207"/>
    </source>
</evidence>
<accession>A0A370LAM1</accession>
<dbReference type="GO" id="GO:0046872">
    <property type="term" value="F:metal ion binding"/>
    <property type="evidence" value="ECO:0007669"/>
    <property type="project" value="UniProtKB-KW"/>
</dbReference>
<feature type="compositionally biased region" description="Basic and acidic residues" evidence="6">
    <location>
        <begin position="22"/>
        <end position="31"/>
    </location>
</feature>
<evidence type="ECO:0000256" key="1">
    <source>
        <dbReference type="ARBA" id="ARBA00001968"/>
    </source>
</evidence>
<dbReference type="InterPro" id="IPR005493">
    <property type="entry name" value="RraA/RraA-like"/>
</dbReference>
<dbReference type="SUPFAM" id="SSF89562">
    <property type="entry name" value="RraA-like"/>
    <property type="match status" value="1"/>
</dbReference>
<sequence length="286" mass="30846">MPSILVLDTIDKRQLNPRRTRRQESRAHPKETSMTADQRHKGNAGFISDDRIGPSPKPIDASVIARYKKLNDATGTISDILDAKGIRGTIGASRLRPSIASATIVGRAVTVRNTPQPSDPYAAVSGNDNLMCEVEGIHQADAGDVLVIQGLEDISNMGGIMATIATRQKLAGAVVDGGVRDIGHSRKLGFPIWSKDISPITGKWRCVTQEINGTVEVFGVSVSPGDLVVCDETGICFVPHDLILEVLELSEAADAKEVEWVEKLDAGLSIPDLVKRIYAKFPHQPK</sequence>
<dbReference type="Pfam" id="PF03737">
    <property type="entry name" value="RraA-like"/>
    <property type="match status" value="1"/>
</dbReference>
<feature type="region of interest" description="Disordered" evidence="6">
    <location>
        <begin position="14"/>
        <end position="54"/>
    </location>
</feature>
<evidence type="ECO:0000256" key="5">
    <source>
        <dbReference type="PIRSR" id="PIRSR605493-1"/>
    </source>
</evidence>
<reference evidence="8" key="1">
    <citation type="submission" date="2018-07" db="EMBL/GenBank/DDBJ databases">
        <authorList>
            <person name="Safronova V.I."/>
            <person name="Chirak E.R."/>
            <person name="Sazanova A.L."/>
        </authorList>
    </citation>
    <scope>NUCLEOTIDE SEQUENCE [LARGE SCALE GENOMIC DNA]</scope>
    <source>
        <strain evidence="8">RCAM04685</strain>
    </source>
</reference>
<evidence type="ECO:0000256" key="6">
    <source>
        <dbReference type="SAM" id="MobiDB-lite"/>
    </source>
</evidence>
<dbReference type="Gene3D" id="3.50.30.40">
    <property type="entry name" value="Ribonuclease E inhibitor RraA/RraA-like"/>
    <property type="match status" value="1"/>
</dbReference>
<feature type="binding site" evidence="5">
    <location>
        <position position="180"/>
    </location>
    <ligand>
        <name>substrate</name>
    </ligand>
</feature>
<keyword evidence="8" id="KW-1185">Reference proteome</keyword>
<dbReference type="CDD" id="cd16841">
    <property type="entry name" value="RraA_family"/>
    <property type="match status" value="1"/>
</dbReference>
<evidence type="ECO:0000256" key="4">
    <source>
        <dbReference type="ARBA" id="ARBA00030169"/>
    </source>
</evidence>
<name>A0A370LAM1_9HYPH</name>
<protein>
    <recommendedName>
        <fullName evidence="2">Putative 4-hydroxy-4-methyl-2-oxoglutarate aldolase</fullName>
    </recommendedName>
    <alternativeName>
        <fullName evidence="3">Regulator of ribonuclease activity homolog</fullName>
    </alternativeName>
    <alternativeName>
        <fullName evidence="4">RraA-like protein</fullName>
    </alternativeName>
</protein>
<dbReference type="PANTHER" id="PTHR33254:SF4">
    <property type="entry name" value="4-HYDROXY-4-METHYL-2-OXOGLUTARATE ALDOLASE 3-RELATED"/>
    <property type="match status" value="1"/>
</dbReference>
<comment type="cofactor">
    <cofactor evidence="5">
        <name>Mg(2+)</name>
        <dbReference type="ChEBI" id="CHEBI:18420"/>
    </cofactor>
</comment>
<keyword evidence="5" id="KW-0460">Magnesium</keyword>
<evidence type="ECO:0000256" key="2">
    <source>
        <dbReference type="ARBA" id="ARBA00016549"/>
    </source>
</evidence>
<dbReference type="AlphaFoldDB" id="A0A370LAM1"/>